<evidence type="ECO:0000259" key="1">
    <source>
        <dbReference type="Pfam" id="PF13401"/>
    </source>
</evidence>
<protein>
    <submittedName>
        <fullName evidence="2">ATP-binding protein</fullName>
    </submittedName>
</protein>
<evidence type="ECO:0000313" key="3">
    <source>
        <dbReference type="Proteomes" id="UP000325787"/>
    </source>
</evidence>
<dbReference type="GO" id="GO:0005524">
    <property type="term" value="F:ATP binding"/>
    <property type="evidence" value="ECO:0007669"/>
    <property type="project" value="UniProtKB-KW"/>
</dbReference>
<dbReference type="EMBL" id="CP034550">
    <property type="protein sequence ID" value="QFZ20969.1"/>
    <property type="molecule type" value="Genomic_DNA"/>
</dbReference>
<name>A0A5Q0H4A9_SACSY</name>
<gene>
    <name evidence="2" type="ORF">EKG83_29470</name>
</gene>
<accession>A0A5Q0H4A9</accession>
<feature type="domain" description="ORC1/DEAH AAA+ ATPase" evidence="1">
    <location>
        <begin position="25"/>
        <end position="133"/>
    </location>
</feature>
<dbReference type="SUPFAM" id="SSF52540">
    <property type="entry name" value="P-loop containing nucleoside triphosphate hydrolases"/>
    <property type="match status" value="1"/>
</dbReference>
<organism evidence="2 3">
    <name type="scientific">Saccharothrix syringae</name>
    <name type="common">Nocardiopsis syringae</name>
    <dbReference type="NCBI Taxonomy" id="103733"/>
    <lineage>
        <taxon>Bacteria</taxon>
        <taxon>Bacillati</taxon>
        <taxon>Actinomycetota</taxon>
        <taxon>Actinomycetes</taxon>
        <taxon>Pseudonocardiales</taxon>
        <taxon>Pseudonocardiaceae</taxon>
        <taxon>Saccharothrix</taxon>
    </lineage>
</organism>
<dbReference type="InterPro" id="IPR027417">
    <property type="entry name" value="P-loop_NTPase"/>
</dbReference>
<keyword evidence="3" id="KW-1185">Reference proteome</keyword>
<dbReference type="Pfam" id="PF13401">
    <property type="entry name" value="AAA_22"/>
    <property type="match status" value="1"/>
</dbReference>
<dbReference type="InterPro" id="IPR049945">
    <property type="entry name" value="AAA_22"/>
</dbReference>
<sequence>MSWRFVVRDGLLDRVAAVLAAPRPGPLVFTGETGIGRSTVLELAAGLVDERTDALIPLRGTPGRLATLREHLPPDVPVPRAGGLGVVVEALERHADGRRPVVLLDDAHLADHATVQVLRDLHVRTGAVLVLALRTDRFPGPDPLDCLRYEPGFQRVEVPPMGVDEVASLASDVLGGPVSAAAAEALRAVTGGNPALLRRYLTAGALRAAMRQGESPGLSLGDVPHEGVELDERGRERLREAVRDAWRELSLDVLDQACRLALLAGEEAAVSLVWPQVLLLRGNAREALAQVRETGAAPSEARALTRAFVLAFGPEGTDKACALLDDVARTTPAWASRLDAVRAWLLAVGGDTAEARQVVADLVPDRQAAVFAQAALATVALAENRPTQAVSALRRALTGAERMRDELPWLAPYLTACLVDGLVLAGRLAEATWTAAQLRAHAGHWEAAVSLGACAETVFQRVGSR</sequence>
<keyword evidence="2" id="KW-0067">ATP-binding</keyword>
<dbReference type="OrthoDB" id="3530591at2"/>
<dbReference type="RefSeq" id="WP_033430166.1">
    <property type="nucleotide sequence ID" value="NZ_CP034550.1"/>
</dbReference>
<keyword evidence="2" id="KW-0547">Nucleotide-binding</keyword>
<dbReference type="KEGG" id="ssyi:EKG83_29470"/>
<dbReference type="GO" id="GO:0016887">
    <property type="term" value="F:ATP hydrolysis activity"/>
    <property type="evidence" value="ECO:0007669"/>
    <property type="project" value="InterPro"/>
</dbReference>
<reference evidence="3" key="1">
    <citation type="journal article" date="2021" name="Curr. Microbiol.">
        <title>Complete genome of nocamycin-producing strain Saccharothrix syringae NRRL B-16468 reveals the biosynthetic potential for secondary metabolites.</title>
        <authorList>
            <person name="Mo X."/>
            <person name="Yang S."/>
        </authorList>
    </citation>
    <scope>NUCLEOTIDE SEQUENCE [LARGE SCALE GENOMIC DNA]</scope>
    <source>
        <strain evidence="3">ATCC 51364 / DSM 43886 / JCM 6844 / KCTC 9398 / NBRC 14523 / NRRL B-16468 / INA 2240</strain>
    </source>
</reference>
<evidence type="ECO:0000313" key="2">
    <source>
        <dbReference type="EMBL" id="QFZ20969.1"/>
    </source>
</evidence>
<dbReference type="AlphaFoldDB" id="A0A5Q0H4A9"/>
<proteinExistence type="predicted"/>
<dbReference type="Proteomes" id="UP000325787">
    <property type="component" value="Chromosome"/>
</dbReference>